<dbReference type="OrthoDB" id="5242879at2"/>
<protein>
    <submittedName>
        <fullName evidence="3">Sortase</fullName>
    </submittedName>
</protein>
<keyword evidence="2" id="KW-0812">Transmembrane</keyword>
<dbReference type="KEGG" id="lyk:FLP23_05360"/>
<keyword evidence="2" id="KW-0472">Membrane</keyword>
<gene>
    <name evidence="3" type="ORF">FLP23_05360</name>
</gene>
<dbReference type="InterPro" id="IPR005754">
    <property type="entry name" value="Sortase"/>
</dbReference>
<evidence type="ECO:0000313" key="4">
    <source>
        <dbReference type="Proteomes" id="UP000322159"/>
    </source>
</evidence>
<reference evidence="3 4" key="1">
    <citation type="submission" date="2019-09" db="EMBL/GenBank/DDBJ databases">
        <title>Genome sequencing of strain KACC 19322.</title>
        <authorList>
            <person name="Heo J."/>
            <person name="Kim S.-J."/>
            <person name="Kim J.-S."/>
            <person name="Hong S.-B."/>
            <person name="Kwon S.-W."/>
        </authorList>
    </citation>
    <scope>NUCLEOTIDE SEQUENCE [LARGE SCALE GENOMIC DNA]</scope>
    <source>
        <strain evidence="3 4">KACC 19322</strain>
    </source>
</reference>
<dbReference type="Gene3D" id="2.40.260.10">
    <property type="entry name" value="Sortase"/>
    <property type="match status" value="1"/>
</dbReference>
<accession>A0A5C1YCG5</accession>
<name>A0A5C1YCG5_9MICO</name>
<dbReference type="Pfam" id="PF04203">
    <property type="entry name" value="Sortase"/>
    <property type="match status" value="1"/>
</dbReference>
<feature type="transmembrane region" description="Helical" evidence="2">
    <location>
        <begin position="244"/>
        <end position="265"/>
    </location>
</feature>
<dbReference type="Proteomes" id="UP000322159">
    <property type="component" value="Chromosome"/>
</dbReference>
<evidence type="ECO:0000256" key="1">
    <source>
        <dbReference type="ARBA" id="ARBA00022801"/>
    </source>
</evidence>
<feature type="transmembrane region" description="Helical" evidence="2">
    <location>
        <begin position="213"/>
        <end position="232"/>
    </location>
</feature>
<dbReference type="InterPro" id="IPR023365">
    <property type="entry name" value="Sortase_dom-sf"/>
</dbReference>
<dbReference type="EMBL" id="CP043504">
    <property type="protein sequence ID" value="QEO10789.1"/>
    <property type="molecule type" value="Genomic_DNA"/>
</dbReference>
<keyword evidence="1" id="KW-0378">Hydrolase</keyword>
<sequence>MVAVVLLAFVLDVGVVSHLQHAVAQQQLYNTLRAQLAEGVLPVSEGNVDDILLADGVPVAYLEIPEIGLREVIVEGSDSGTLMSGPGHRRDTVLPGQEGFSVILGRAAAFGGPFSRIQELPPGSEFTVVTGQGEQTFRTIGVRYAGDPTPPAVQPGESRLVLQTARGVSFLPSGVMYLDAELVGDAQARGARQTTVASLPDADLALGVDTSTVWALVFALQFLIAVELAAVLTRPRIGPRKAWIVFAPLITLGGLWVATQLVLLLPNLL</sequence>
<evidence type="ECO:0000256" key="2">
    <source>
        <dbReference type="SAM" id="Phobius"/>
    </source>
</evidence>
<proteinExistence type="predicted"/>
<dbReference type="AlphaFoldDB" id="A0A5C1YCG5"/>
<organism evidence="3 4">
    <name type="scientific">Protaetiibacter larvae</name>
    <dbReference type="NCBI Taxonomy" id="2592654"/>
    <lineage>
        <taxon>Bacteria</taxon>
        <taxon>Bacillati</taxon>
        <taxon>Actinomycetota</taxon>
        <taxon>Actinomycetes</taxon>
        <taxon>Micrococcales</taxon>
        <taxon>Microbacteriaceae</taxon>
        <taxon>Protaetiibacter</taxon>
    </lineage>
</organism>
<evidence type="ECO:0000313" key="3">
    <source>
        <dbReference type="EMBL" id="QEO10789.1"/>
    </source>
</evidence>
<dbReference type="GO" id="GO:0016787">
    <property type="term" value="F:hydrolase activity"/>
    <property type="evidence" value="ECO:0007669"/>
    <property type="project" value="UniProtKB-KW"/>
</dbReference>
<keyword evidence="4" id="KW-1185">Reference proteome</keyword>
<keyword evidence="2" id="KW-1133">Transmembrane helix</keyword>
<dbReference type="SUPFAM" id="SSF63817">
    <property type="entry name" value="Sortase"/>
    <property type="match status" value="1"/>
</dbReference>